<protein>
    <recommendedName>
        <fullName evidence="3">TonB C-terminal domain-containing protein</fullName>
    </recommendedName>
</protein>
<comment type="caution">
    <text evidence="2">The sequence shown here is derived from an EMBL/GenBank/DDBJ whole genome shotgun (WGS) entry which is preliminary data.</text>
</comment>
<feature type="compositionally biased region" description="Basic and acidic residues" evidence="1">
    <location>
        <begin position="176"/>
        <end position="197"/>
    </location>
</feature>
<sequence length="255" mass="27456">NEKRRFKLVLLTSLAAHFLFILFFPALGLSIKPPLEYVEVSLVKPQPTPVPKPVVKKVPVKQPAPKPVVKKVVAVAKKEEKPASVKLTPPAKKEAEQPKEVIPEASEVTPVVEKSIEPALPEVSPVKISSQPAQKLPAIPPRVSTKSEIEVPLIEESLEPTLGGGVGGSHPLAEARGVEQGEERIFSGERSTRDREGFPQGVDLPSKATSYAKGGIAYEKEEGEGLGGSGQGPEIEGAIAGREIRRWEEPDFPRS</sequence>
<feature type="non-terminal residue" evidence="2">
    <location>
        <position position="255"/>
    </location>
</feature>
<feature type="region of interest" description="Disordered" evidence="1">
    <location>
        <begin position="160"/>
        <end position="255"/>
    </location>
</feature>
<feature type="compositionally biased region" description="Basic and acidic residues" evidence="1">
    <location>
        <begin position="242"/>
        <end position="255"/>
    </location>
</feature>
<gene>
    <name evidence="2" type="ORF">S06H3_48633</name>
</gene>
<proteinExistence type="predicted"/>
<organism evidence="2">
    <name type="scientific">marine sediment metagenome</name>
    <dbReference type="NCBI Taxonomy" id="412755"/>
    <lineage>
        <taxon>unclassified sequences</taxon>
        <taxon>metagenomes</taxon>
        <taxon>ecological metagenomes</taxon>
    </lineage>
</organism>
<dbReference type="EMBL" id="BARV01030638">
    <property type="protein sequence ID" value="GAI43611.1"/>
    <property type="molecule type" value="Genomic_DNA"/>
</dbReference>
<feature type="non-terminal residue" evidence="2">
    <location>
        <position position="1"/>
    </location>
</feature>
<dbReference type="AlphaFoldDB" id="X1PM63"/>
<evidence type="ECO:0000313" key="2">
    <source>
        <dbReference type="EMBL" id="GAI43611.1"/>
    </source>
</evidence>
<evidence type="ECO:0000256" key="1">
    <source>
        <dbReference type="SAM" id="MobiDB-lite"/>
    </source>
</evidence>
<reference evidence="2" key="1">
    <citation type="journal article" date="2014" name="Front. Microbiol.">
        <title>High frequency of phylogenetically diverse reductive dehalogenase-homologous genes in deep subseafloor sedimentary metagenomes.</title>
        <authorList>
            <person name="Kawai M."/>
            <person name="Futagami T."/>
            <person name="Toyoda A."/>
            <person name="Takaki Y."/>
            <person name="Nishi S."/>
            <person name="Hori S."/>
            <person name="Arai W."/>
            <person name="Tsubouchi T."/>
            <person name="Morono Y."/>
            <person name="Uchiyama I."/>
            <person name="Ito T."/>
            <person name="Fujiyama A."/>
            <person name="Inagaki F."/>
            <person name="Takami H."/>
        </authorList>
    </citation>
    <scope>NUCLEOTIDE SEQUENCE</scope>
    <source>
        <strain evidence="2">Expedition CK06-06</strain>
    </source>
</reference>
<accession>X1PM63</accession>
<evidence type="ECO:0008006" key="3">
    <source>
        <dbReference type="Google" id="ProtNLM"/>
    </source>
</evidence>
<name>X1PM63_9ZZZZ</name>